<dbReference type="EMBL" id="JAOPKB010000017">
    <property type="protein sequence ID" value="MCU4975241.1"/>
    <property type="molecule type" value="Genomic_DNA"/>
</dbReference>
<feature type="domain" description="Halobacterial output" evidence="1">
    <location>
        <begin position="27"/>
        <end position="102"/>
    </location>
</feature>
<dbReference type="RefSeq" id="WP_338006244.1">
    <property type="nucleotide sequence ID" value="NZ_JAOPKA010000028.1"/>
</dbReference>
<dbReference type="InterPro" id="IPR040624">
    <property type="entry name" value="HalOD1"/>
</dbReference>
<dbReference type="Proteomes" id="UP001321018">
    <property type="component" value="Unassembled WGS sequence"/>
</dbReference>
<evidence type="ECO:0000313" key="3">
    <source>
        <dbReference type="EMBL" id="MCU4975241.1"/>
    </source>
</evidence>
<evidence type="ECO:0000313" key="2">
    <source>
        <dbReference type="EMBL" id="MCU4744440.1"/>
    </source>
</evidence>
<accession>A0AAP3E4K0</accession>
<dbReference type="Pfam" id="PF18545">
    <property type="entry name" value="HalOD1"/>
    <property type="match status" value="1"/>
</dbReference>
<protein>
    <recommendedName>
        <fullName evidence="1">Halobacterial output domain-containing protein</fullName>
    </recommendedName>
</protein>
<keyword evidence="4" id="KW-1185">Reference proteome</keyword>
<sequence length="120" mass="13233">METSNLLGTIEFDLDDSVYRARYDPETTAPSVAVVDLLQAIEGVKVTDLEPLYEIVDPEGLDLVLEHDRPLQADDSRPPKSVSVPYRDLILTVRSDGVINVTAQADTERCGEELDATSEE</sequence>
<reference evidence="2 4" key="1">
    <citation type="submission" date="2022-09" db="EMBL/GenBank/DDBJ databases">
        <title>Enrichment on poylsaccharides allowed isolation of novel metabolic and taxonomic groups of Haloarchaea.</title>
        <authorList>
            <person name="Sorokin D.Y."/>
            <person name="Elcheninov A.G."/>
            <person name="Khizhniak T.V."/>
            <person name="Kolganova T.V."/>
            <person name="Kublanov I.V."/>
        </authorList>
    </citation>
    <scope>NUCLEOTIDE SEQUENCE</scope>
    <source>
        <strain evidence="3 4">AArc-m2/3/4</strain>
        <strain evidence="2">AArc-xg1-1</strain>
    </source>
</reference>
<organism evidence="2 5">
    <name type="scientific">Natronoglomus mannanivorans</name>
    <dbReference type="NCBI Taxonomy" id="2979990"/>
    <lineage>
        <taxon>Archaea</taxon>
        <taxon>Methanobacteriati</taxon>
        <taxon>Methanobacteriota</taxon>
        <taxon>Stenosarchaea group</taxon>
        <taxon>Halobacteria</taxon>
        <taxon>Halobacteriales</taxon>
        <taxon>Natrialbaceae</taxon>
        <taxon>Natronoglomus</taxon>
    </lineage>
</organism>
<dbReference type="AlphaFoldDB" id="A0AAP3E4K0"/>
<gene>
    <name evidence="3" type="ORF">OB955_21295</name>
    <name evidence="2" type="ORF">OB960_24005</name>
</gene>
<evidence type="ECO:0000313" key="5">
    <source>
        <dbReference type="Proteomes" id="UP001321018"/>
    </source>
</evidence>
<proteinExistence type="predicted"/>
<evidence type="ECO:0000313" key="4">
    <source>
        <dbReference type="Proteomes" id="UP001320972"/>
    </source>
</evidence>
<comment type="caution">
    <text evidence="2">The sequence shown here is derived from an EMBL/GenBank/DDBJ whole genome shotgun (WGS) entry which is preliminary data.</text>
</comment>
<dbReference type="EMBL" id="JAOPKA010000028">
    <property type="protein sequence ID" value="MCU4744440.1"/>
    <property type="molecule type" value="Genomic_DNA"/>
</dbReference>
<dbReference type="Proteomes" id="UP001320972">
    <property type="component" value="Unassembled WGS sequence"/>
</dbReference>
<name>A0AAP3E4K0_9EURY</name>
<evidence type="ECO:0000259" key="1">
    <source>
        <dbReference type="Pfam" id="PF18545"/>
    </source>
</evidence>